<gene>
    <name evidence="2" type="ORF">AAX28_01620</name>
</gene>
<dbReference type="Proteomes" id="UP000093159">
    <property type="component" value="Unassembled WGS sequence"/>
</dbReference>
<evidence type="ECO:0000313" key="2">
    <source>
        <dbReference type="EMBL" id="OCL90803.1"/>
    </source>
</evidence>
<proteinExistence type="predicted"/>
<evidence type="ECO:0000313" key="3">
    <source>
        <dbReference type="Proteomes" id="UP000093159"/>
    </source>
</evidence>
<evidence type="ECO:0000259" key="1">
    <source>
        <dbReference type="Pfam" id="PF13395"/>
    </source>
</evidence>
<dbReference type="Pfam" id="PF13395">
    <property type="entry name" value="HNH_4"/>
    <property type="match status" value="1"/>
</dbReference>
<organism evidence="2 3">
    <name type="scientific">Arcobacter porcinus</name>
    <dbReference type="NCBI Taxonomy" id="1935204"/>
    <lineage>
        <taxon>Bacteria</taxon>
        <taxon>Pseudomonadati</taxon>
        <taxon>Campylobacterota</taxon>
        <taxon>Epsilonproteobacteria</taxon>
        <taxon>Campylobacterales</taxon>
        <taxon>Arcobacteraceae</taxon>
        <taxon>Arcobacter</taxon>
    </lineage>
</organism>
<accession>A0ABX2YAN7</accession>
<sequence length="769" mass="89344">MGAQRLPADTQRPFSGKIERYIDKLGYEIAKIKAKELEKVAVKNIKIKIILEENSFEYEESIRSAKIKNAKKKANVSLENSKKSYEKSLEDKASRIKNFGNNICAYCSKEIVNNDGEIDHILPRSYTLKNYGTVFNSEGNLLYVHQKCNQDKKDKIYSLDKITAPISKEQIISIVESIKSYKTFTLLSNEQQIAFKYALFLPHNDEAFKKVAEFLRTDQSARVNGTQKYLAKKIQTKLNKMFENKKELDYEFILADSEVVSSLRKQYVKEEPLLAKPKDSKQASSSHTIDAILSLVSVYKKATNLNVEPNASEIVKYANIKSWSALENEFLTKGKSTNQKIENMIETESFTQKNMREVFNKSIFGENALGERFKPIVISNDTIYIGFPIKIKDGYSFENCKQITSKNDKHMVENIIKSELVSKKDKSTIVIYEINKNLFNELSNEYFNLNYKNLADNKKEQVAMLELIIKFSKFYTKRANVISAPSYKKQIEEMKYPFYNEWKLFDEAWKHLMINKNKKGTKDRYVIDKKQENSHYKIDLNKGEYKLDTDNRSLWDDFCKWYFLDRYAKSESNSIRRKARKNFSLIAEGTPQGTMFRLKRKTPKGFVYQALPIDNKQIAGDYSNILLHNNKGSISLLSSNAKKDLTKEFEIKVSKDIRDTKLHPAKFFKDDFNYGKIEVILNKTSATIKNFPLDYFINSFIQKNEEFETNLNSLSFVKNSEEFGVIKSKLDQILKMTTRGDQKINQITINDNFIDFILPYKNTSKLLDE</sequence>
<dbReference type="EMBL" id="LDIR01000003">
    <property type="protein sequence ID" value="OCL90803.1"/>
    <property type="molecule type" value="Genomic_DNA"/>
</dbReference>
<reference evidence="2 3" key="1">
    <citation type="submission" date="2015-05" db="EMBL/GenBank/DDBJ databases">
        <authorList>
            <person name="Rovetto F."/>
            <person name="Cocolin L."/>
            <person name="Illeghems K."/>
            <person name="Van Nieuwerburgh F."/>
            <person name="Houf K."/>
        </authorList>
    </citation>
    <scope>NUCLEOTIDE SEQUENCE [LARGE SCALE GENOMIC DNA]</scope>
    <source>
        <strain evidence="2 3">117434</strain>
    </source>
</reference>
<keyword evidence="3" id="KW-1185">Reference proteome</keyword>
<dbReference type="Gene3D" id="1.10.30.50">
    <property type="match status" value="1"/>
</dbReference>
<name>A0ABX2YAN7_9BACT</name>
<dbReference type="InterPro" id="IPR003615">
    <property type="entry name" value="HNH_nuc"/>
</dbReference>
<feature type="domain" description="HNH nuclease" evidence="1">
    <location>
        <begin position="104"/>
        <end position="155"/>
    </location>
</feature>
<comment type="caution">
    <text evidence="2">The sequence shown here is derived from an EMBL/GenBank/DDBJ whole genome shotgun (WGS) entry which is preliminary data.</text>
</comment>
<dbReference type="RefSeq" id="WP_066179412.1">
    <property type="nucleotide sequence ID" value="NZ_LDIR01000003.1"/>
</dbReference>
<protein>
    <recommendedName>
        <fullName evidence="1">HNH nuclease domain-containing protein</fullName>
    </recommendedName>
</protein>